<dbReference type="GeneID" id="23114047"/>
<evidence type="ECO:0000256" key="4">
    <source>
        <dbReference type="ARBA" id="ARBA00022597"/>
    </source>
</evidence>
<evidence type="ECO:0000256" key="8">
    <source>
        <dbReference type="ARBA" id="ARBA00023136"/>
    </source>
</evidence>
<dbReference type="InterPro" id="IPR004700">
    <property type="entry name" value="PTS_IIC_man"/>
</dbReference>
<evidence type="ECO:0000256" key="5">
    <source>
        <dbReference type="ARBA" id="ARBA00022683"/>
    </source>
</evidence>
<keyword evidence="3" id="KW-1003">Cell membrane</keyword>
<proteinExistence type="predicted"/>
<dbReference type="AlphaFoldDB" id="A0A6N2WTU2"/>
<evidence type="ECO:0000256" key="1">
    <source>
        <dbReference type="ARBA" id="ARBA00004651"/>
    </source>
</evidence>
<dbReference type="Pfam" id="PF03609">
    <property type="entry name" value="EII-Sor"/>
    <property type="match status" value="1"/>
</dbReference>
<keyword evidence="5" id="KW-0598">Phosphotransferase system</keyword>
<keyword evidence="6" id="KW-0812">Transmembrane</keyword>
<dbReference type="PANTHER" id="PTHR32502">
    <property type="entry name" value="N-ACETYLGALACTOSAMINE PERMEASE II COMPONENT-RELATED"/>
    <property type="match status" value="1"/>
</dbReference>
<dbReference type="GO" id="GO:0009401">
    <property type="term" value="P:phosphoenolpyruvate-dependent sugar phosphotransferase system"/>
    <property type="evidence" value="ECO:0007669"/>
    <property type="project" value="UniProtKB-KW"/>
</dbReference>
<keyword evidence="7" id="KW-1133">Transmembrane helix</keyword>
<dbReference type="RefSeq" id="WP_002576071.1">
    <property type="nucleotide sequence ID" value="NZ_BAABXO010000001.1"/>
</dbReference>
<sequence>MLAHSSILVTAFVIAVMVLIASGVRDLLGFTMLDRPVFICPIVGWLFGDIQQGLLIGASLEAVFMGIVNIGGASAAECGIASVVGCAFAIMSGGGPEVALPLALPIGMLGQQAKNIIWIGIIGWFAPVFDKLAENGEDKKLTRLHYGLWCLNWGLYCLIPFFAILFGSKAVEAAVKAIPAVIMNGLTVCGNLLPAVGMAMLLKLLWNNKICVYFFLGFVLVAYLKLPLIALAALGVIAALLVAQRDLELNQLLRVKAAAAPAAVPAQGILDEEEEDFFNV</sequence>
<organism evidence="9">
    <name type="scientific">Enterocloster bolteae</name>
    <dbReference type="NCBI Taxonomy" id="208479"/>
    <lineage>
        <taxon>Bacteria</taxon>
        <taxon>Bacillati</taxon>
        <taxon>Bacillota</taxon>
        <taxon>Clostridia</taxon>
        <taxon>Lachnospirales</taxon>
        <taxon>Lachnospiraceae</taxon>
        <taxon>Enterocloster</taxon>
    </lineage>
</organism>
<dbReference type="GO" id="GO:0005886">
    <property type="term" value="C:plasma membrane"/>
    <property type="evidence" value="ECO:0007669"/>
    <property type="project" value="UniProtKB-SubCell"/>
</dbReference>
<comment type="subcellular location">
    <subcellularLocation>
        <location evidence="1">Cell membrane</location>
        <topology evidence="1">Multi-pass membrane protein</topology>
    </subcellularLocation>
</comment>
<name>A0A6N2WTU2_9FIRM</name>
<keyword evidence="4" id="KW-0762">Sugar transport</keyword>
<evidence type="ECO:0000256" key="6">
    <source>
        <dbReference type="ARBA" id="ARBA00022692"/>
    </source>
</evidence>
<dbReference type="PROSITE" id="PS51106">
    <property type="entry name" value="PTS_EIIC_TYPE_4"/>
    <property type="match status" value="1"/>
</dbReference>
<evidence type="ECO:0000256" key="7">
    <source>
        <dbReference type="ARBA" id="ARBA00022989"/>
    </source>
</evidence>
<evidence type="ECO:0000256" key="2">
    <source>
        <dbReference type="ARBA" id="ARBA00022448"/>
    </source>
</evidence>
<protein>
    <submittedName>
        <fullName evidence="9">N-acetylgalactosamine permease IIC component 1</fullName>
    </submittedName>
</protein>
<keyword evidence="2" id="KW-0813">Transport</keyword>
<dbReference type="PANTHER" id="PTHR32502:SF8">
    <property type="entry name" value="N-ACETYLGALACTOSAMINE PERMEASE IIC COMPONENT 1"/>
    <property type="match status" value="1"/>
</dbReference>
<dbReference type="EMBL" id="CACRTF010000017">
    <property type="protein sequence ID" value="VYT45209.1"/>
    <property type="molecule type" value="Genomic_DNA"/>
</dbReference>
<dbReference type="InterPro" id="IPR050303">
    <property type="entry name" value="GatZ_KbaZ_carbometab"/>
</dbReference>
<evidence type="ECO:0000313" key="9">
    <source>
        <dbReference type="EMBL" id="VYT45209.1"/>
    </source>
</evidence>
<reference evidence="9" key="1">
    <citation type="submission" date="2019-11" db="EMBL/GenBank/DDBJ databases">
        <authorList>
            <person name="Feng L."/>
        </authorList>
    </citation>
    <scope>NUCLEOTIDE SEQUENCE</scope>
    <source>
        <strain evidence="9">CbolteaeLFYP116</strain>
    </source>
</reference>
<keyword evidence="8" id="KW-0472">Membrane</keyword>
<accession>A0A6N2WTU2</accession>
<gene>
    <name evidence="9" type="primary">agaC_3</name>
    <name evidence="9" type="ORF">CBLFYP116_03959</name>
</gene>
<evidence type="ECO:0000256" key="3">
    <source>
        <dbReference type="ARBA" id="ARBA00022475"/>
    </source>
</evidence>